<reference evidence="3 4" key="1">
    <citation type="submission" date="2018-02" db="EMBL/GenBank/DDBJ databases">
        <title>Complete genome of the streamlined marine actinobacterium Pontimonas salivibrio CL-TW6 adapted to coastal planktonic lifestype.</title>
        <authorList>
            <person name="Cho B.C."/>
            <person name="Hardies S.C."/>
            <person name="Jang G.I."/>
            <person name="Hwang C.Y."/>
        </authorList>
    </citation>
    <scope>NUCLEOTIDE SEQUENCE [LARGE SCALE GENOMIC DNA]</scope>
    <source>
        <strain evidence="3 4">CL-TW6</strain>
    </source>
</reference>
<proteinExistence type="predicted"/>
<feature type="chain" id="PRO_5039277891" description="Lipoprotein" evidence="2">
    <location>
        <begin position="22"/>
        <end position="224"/>
    </location>
</feature>
<accession>A0A2L2BRF6</accession>
<keyword evidence="4" id="KW-1185">Reference proteome</keyword>
<evidence type="ECO:0000313" key="3">
    <source>
        <dbReference type="EMBL" id="AVG24256.1"/>
    </source>
</evidence>
<evidence type="ECO:0008006" key="5">
    <source>
        <dbReference type="Google" id="ProtNLM"/>
    </source>
</evidence>
<dbReference type="Proteomes" id="UP000243077">
    <property type="component" value="Chromosome"/>
</dbReference>
<sequence length="224" mass="23769">MKKAQNVALSITIAVAMLALAGCSQSADSGVSPEVSAEQGAGSAGDAVTDQSSRSDQVWPVTQYELDSALSSASSKEYDDFDEETTYLWAATQFADSVIFGGQVDTAGGSAAFSAFVVYYSADDWIFFDTLVVRAGGQTYELSTWESYEKGTDVGNGGIVTEYGVVSPGPSEDEAIAALLRDDSSKFRLSGSDGTVERAFTTEERQVIRNWFTAHRGLAEGLVP</sequence>
<evidence type="ECO:0000256" key="1">
    <source>
        <dbReference type="SAM" id="MobiDB-lite"/>
    </source>
</evidence>
<dbReference type="EMBL" id="CP026923">
    <property type="protein sequence ID" value="AVG24256.1"/>
    <property type="molecule type" value="Genomic_DNA"/>
</dbReference>
<name>A0A2L2BRF6_9MICO</name>
<dbReference type="OrthoDB" id="795031at2"/>
<evidence type="ECO:0000313" key="4">
    <source>
        <dbReference type="Proteomes" id="UP000243077"/>
    </source>
</evidence>
<dbReference type="PROSITE" id="PS51257">
    <property type="entry name" value="PROKAR_LIPOPROTEIN"/>
    <property type="match status" value="1"/>
</dbReference>
<dbReference type="RefSeq" id="WP_104913760.1">
    <property type="nucleotide sequence ID" value="NZ_CP026923.1"/>
</dbReference>
<dbReference type="KEGG" id="psai:C3B54_111310"/>
<evidence type="ECO:0000256" key="2">
    <source>
        <dbReference type="SAM" id="SignalP"/>
    </source>
</evidence>
<feature type="region of interest" description="Disordered" evidence="1">
    <location>
        <begin position="27"/>
        <end position="56"/>
    </location>
</feature>
<gene>
    <name evidence="3" type="ORF">C3B54_111310</name>
</gene>
<organism evidence="3 4">
    <name type="scientific">Pontimonas salivibrio</name>
    <dbReference type="NCBI Taxonomy" id="1159327"/>
    <lineage>
        <taxon>Bacteria</taxon>
        <taxon>Bacillati</taxon>
        <taxon>Actinomycetota</taxon>
        <taxon>Actinomycetes</taxon>
        <taxon>Micrococcales</taxon>
        <taxon>Microbacteriaceae</taxon>
        <taxon>Pontimonas</taxon>
    </lineage>
</organism>
<keyword evidence="2" id="KW-0732">Signal</keyword>
<feature type="signal peptide" evidence="2">
    <location>
        <begin position="1"/>
        <end position="21"/>
    </location>
</feature>
<protein>
    <recommendedName>
        <fullName evidence="5">Lipoprotein</fullName>
    </recommendedName>
</protein>
<dbReference type="AlphaFoldDB" id="A0A2L2BRF6"/>